<evidence type="ECO:0000313" key="10">
    <source>
        <dbReference type="Proteomes" id="UP000094112"/>
    </source>
</evidence>
<feature type="non-terminal residue" evidence="9">
    <location>
        <position position="1"/>
    </location>
</feature>
<sequence>VRHYTLSEIATHDRNDDLWMIIHDKVYDVTSMIDEHPGGAEVLFECAGMDATEPFDDVGHSQDSVNMLKPLFVGLVKQD</sequence>
<reference evidence="9 10" key="1">
    <citation type="journal article" date="2016" name="Proc. Natl. Acad. Sci. U.S.A.">
        <title>Comparative genomics of biotechnologically important yeasts.</title>
        <authorList>
            <person name="Riley R."/>
            <person name="Haridas S."/>
            <person name="Wolfe K.H."/>
            <person name="Lopes M.R."/>
            <person name="Hittinger C.T."/>
            <person name="Goeker M."/>
            <person name="Salamov A.A."/>
            <person name="Wisecaver J.H."/>
            <person name="Long T.M."/>
            <person name="Calvey C.H."/>
            <person name="Aerts A.L."/>
            <person name="Barry K.W."/>
            <person name="Choi C."/>
            <person name="Clum A."/>
            <person name="Coughlan A.Y."/>
            <person name="Deshpande S."/>
            <person name="Douglass A.P."/>
            <person name="Hanson S.J."/>
            <person name="Klenk H.-P."/>
            <person name="LaButti K.M."/>
            <person name="Lapidus A."/>
            <person name="Lindquist E.A."/>
            <person name="Lipzen A.M."/>
            <person name="Meier-Kolthoff J.P."/>
            <person name="Ohm R.A."/>
            <person name="Otillar R.P."/>
            <person name="Pangilinan J.L."/>
            <person name="Peng Y."/>
            <person name="Rokas A."/>
            <person name="Rosa C.A."/>
            <person name="Scheuner C."/>
            <person name="Sibirny A.A."/>
            <person name="Slot J.C."/>
            <person name="Stielow J.B."/>
            <person name="Sun H."/>
            <person name="Kurtzman C.P."/>
            <person name="Blackwell M."/>
            <person name="Grigoriev I.V."/>
            <person name="Jeffries T.W."/>
        </authorList>
    </citation>
    <scope>NUCLEOTIDE SEQUENCE [LARGE SCALE GENOMIC DNA]</scope>
    <source>
        <strain evidence="10">ATCC 58044 / CBS 1984 / NCYC 433 / NRRL Y-366-8</strain>
    </source>
</reference>
<dbReference type="GO" id="GO:0020037">
    <property type="term" value="F:heme binding"/>
    <property type="evidence" value="ECO:0007669"/>
    <property type="project" value="TreeGrafter"/>
</dbReference>
<dbReference type="AlphaFoldDB" id="A0A1E3P8F3"/>
<evidence type="ECO:0000313" key="9">
    <source>
        <dbReference type="EMBL" id="ODQ61693.1"/>
    </source>
</evidence>
<dbReference type="GO" id="GO:0046872">
    <property type="term" value="F:metal ion binding"/>
    <property type="evidence" value="ECO:0007669"/>
    <property type="project" value="UniProtKB-KW"/>
</dbReference>
<keyword evidence="5" id="KW-0408">Iron</keyword>
<dbReference type="SUPFAM" id="SSF55856">
    <property type="entry name" value="Cytochrome b5-like heme/steroid binding domain"/>
    <property type="match status" value="1"/>
</dbReference>
<keyword evidence="2" id="KW-0349">Heme</keyword>
<dbReference type="SMART" id="SM01117">
    <property type="entry name" value="Cyt-b5"/>
    <property type="match status" value="1"/>
</dbReference>
<dbReference type="OrthoDB" id="260519at2759"/>
<comment type="similarity">
    <text evidence="7">Belongs to the cytochrome b5 family.</text>
</comment>
<comment type="subcellular location">
    <subcellularLocation>
        <location evidence="1">Membrane</location>
    </subcellularLocation>
</comment>
<keyword evidence="10" id="KW-1185">Reference proteome</keyword>
<evidence type="ECO:0000256" key="6">
    <source>
        <dbReference type="ARBA" id="ARBA00023136"/>
    </source>
</evidence>
<dbReference type="Proteomes" id="UP000094112">
    <property type="component" value="Unassembled WGS sequence"/>
</dbReference>
<evidence type="ECO:0000256" key="2">
    <source>
        <dbReference type="ARBA" id="ARBA00022617"/>
    </source>
</evidence>
<feature type="domain" description="Cytochrome b5 heme-binding" evidence="8">
    <location>
        <begin position="1"/>
        <end position="77"/>
    </location>
</feature>
<dbReference type="GeneID" id="30198290"/>
<accession>A0A1E3P8F3</accession>
<dbReference type="STRING" id="683960.A0A1E3P8F3"/>
<dbReference type="PANTHER" id="PTHR19359">
    <property type="entry name" value="CYTOCHROME B5"/>
    <property type="match status" value="1"/>
</dbReference>
<dbReference type="GO" id="GO:0016020">
    <property type="term" value="C:membrane"/>
    <property type="evidence" value="ECO:0007669"/>
    <property type="project" value="UniProtKB-SubCell"/>
</dbReference>
<proteinExistence type="inferred from homology"/>
<dbReference type="EMBL" id="KV454208">
    <property type="protein sequence ID" value="ODQ61693.1"/>
    <property type="molecule type" value="Genomic_DNA"/>
</dbReference>
<evidence type="ECO:0000256" key="3">
    <source>
        <dbReference type="ARBA" id="ARBA00022692"/>
    </source>
</evidence>
<dbReference type="RefSeq" id="XP_019040900.1">
    <property type="nucleotide sequence ID" value="XM_019181044.1"/>
</dbReference>
<evidence type="ECO:0000256" key="1">
    <source>
        <dbReference type="ARBA" id="ARBA00004370"/>
    </source>
</evidence>
<dbReference type="FunFam" id="3.10.120.10:FF:000002">
    <property type="entry name" value="Cytochrome b5 type B"/>
    <property type="match status" value="1"/>
</dbReference>
<dbReference type="PROSITE" id="PS50255">
    <property type="entry name" value="CYTOCHROME_B5_2"/>
    <property type="match status" value="1"/>
</dbReference>
<dbReference type="InterPro" id="IPR036400">
    <property type="entry name" value="Cyt_B5-like_heme/steroid_sf"/>
</dbReference>
<feature type="non-terminal residue" evidence="9">
    <location>
        <position position="79"/>
    </location>
</feature>
<name>A0A1E3P8F3_WICAA</name>
<evidence type="ECO:0000256" key="5">
    <source>
        <dbReference type="ARBA" id="ARBA00023004"/>
    </source>
</evidence>
<dbReference type="Pfam" id="PF00173">
    <property type="entry name" value="Cyt-b5"/>
    <property type="match status" value="1"/>
</dbReference>
<keyword evidence="6" id="KW-0472">Membrane</keyword>
<keyword evidence="4" id="KW-0479">Metal-binding</keyword>
<protein>
    <recommendedName>
        <fullName evidence="8">Cytochrome b5 heme-binding domain-containing protein</fullName>
    </recommendedName>
</protein>
<dbReference type="InterPro" id="IPR001199">
    <property type="entry name" value="Cyt_B5-like_heme/steroid-bd"/>
</dbReference>
<gene>
    <name evidence="9" type="ORF">WICANDRAFT_24647</name>
</gene>
<dbReference type="Gene3D" id="3.10.120.10">
    <property type="entry name" value="Cytochrome b5-like heme/steroid binding domain"/>
    <property type="match status" value="1"/>
</dbReference>
<dbReference type="PRINTS" id="PR00363">
    <property type="entry name" value="CYTOCHROMEB5"/>
</dbReference>
<evidence type="ECO:0000256" key="4">
    <source>
        <dbReference type="ARBA" id="ARBA00022723"/>
    </source>
</evidence>
<organism evidence="9 10">
    <name type="scientific">Wickerhamomyces anomalus (strain ATCC 58044 / CBS 1984 / NCYC 433 / NRRL Y-366-8)</name>
    <name type="common">Yeast</name>
    <name type="synonym">Hansenula anomala</name>
    <dbReference type="NCBI Taxonomy" id="683960"/>
    <lineage>
        <taxon>Eukaryota</taxon>
        <taxon>Fungi</taxon>
        <taxon>Dikarya</taxon>
        <taxon>Ascomycota</taxon>
        <taxon>Saccharomycotina</taxon>
        <taxon>Saccharomycetes</taxon>
        <taxon>Phaffomycetales</taxon>
        <taxon>Wickerhamomycetaceae</taxon>
        <taxon>Wickerhamomyces</taxon>
    </lineage>
</organism>
<evidence type="ECO:0000259" key="8">
    <source>
        <dbReference type="PROSITE" id="PS50255"/>
    </source>
</evidence>
<dbReference type="InterPro" id="IPR050668">
    <property type="entry name" value="Cytochrome_b5"/>
</dbReference>
<evidence type="ECO:0000256" key="7">
    <source>
        <dbReference type="ARBA" id="ARBA00038168"/>
    </source>
</evidence>
<keyword evidence="3" id="KW-0812">Transmembrane</keyword>